<dbReference type="Proteomes" id="UP000535406">
    <property type="component" value="Unassembled WGS sequence"/>
</dbReference>
<evidence type="ECO:0000313" key="3">
    <source>
        <dbReference type="Proteomes" id="UP000535406"/>
    </source>
</evidence>
<name>A0A7W7YZB2_9HYPH</name>
<evidence type="ECO:0000256" key="1">
    <source>
        <dbReference type="SAM" id="MobiDB-lite"/>
    </source>
</evidence>
<organism evidence="2 3">
    <name type="scientific">Shinella fusca</name>
    <dbReference type="NCBI Taxonomy" id="544480"/>
    <lineage>
        <taxon>Bacteria</taxon>
        <taxon>Pseudomonadati</taxon>
        <taxon>Pseudomonadota</taxon>
        <taxon>Alphaproteobacteria</taxon>
        <taxon>Hyphomicrobiales</taxon>
        <taxon>Rhizobiaceae</taxon>
        <taxon>Shinella</taxon>
    </lineage>
</organism>
<feature type="compositionally biased region" description="Basic and acidic residues" evidence="1">
    <location>
        <begin position="34"/>
        <end position="45"/>
    </location>
</feature>
<sequence length="74" mass="8547">MRNDTYDELERIANKAGRDVVILLLPVSRRAERKDLSRRRMERLSDLASSKSGFSPTLRDRNGDPVDGLPFDDW</sequence>
<feature type="region of interest" description="Disordered" evidence="1">
    <location>
        <begin position="34"/>
        <end position="74"/>
    </location>
</feature>
<dbReference type="EMBL" id="JACHIK010000026">
    <property type="protein sequence ID" value="MBB5045052.1"/>
    <property type="molecule type" value="Genomic_DNA"/>
</dbReference>
<gene>
    <name evidence="2" type="ORF">HNQ66_004480</name>
</gene>
<keyword evidence="3" id="KW-1185">Reference proteome</keyword>
<comment type="caution">
    <text evidence="2">The sequence shown here is derived from an EMBL/GenBank/DDBJ whole genome shotgun (WGS) entry which is preliminary data.</text>
</comment>
<dbReference type="AlphaFoldDB" id="A0A7W7YZB2"/>
<evidence type="ECO:0000313" key="2">
    <source>
        <dbReference type="EMBL" id="MBB5045052.1"/>
    </source>
</evidence>
<dbReference type="RefSeq" id="WP_184146903.1">
    <property type="nucleotide sequence ID" value="NZ_JACHIK010000026.1"/>
</dbReference>
<proteinExistence type="predicted"/>
<protein>
    <submittedName>
        <fullName evidence="2">Uncharacterized protein</fullName>
    </submittedName>
</protein>
<reference evidence="2 3" key="1">
    <citation type="submission" date="2020-08" db="EMBL/GenBank/DDBJ databases">
        <title>Genomic Encyclopedia of Type Strains, Phase IV (KMG-IV): sequencing the most valuable type-strain genomes for metagenomic binning, comparative biology and taxonomic classification.</title>
        <authorList>
            <person name="Goeker M."/>
        </authorList>
    </citation>
    <scope>NUCLEOTIDE SEQUENCE [LARGE SCALE GENOMIC DNA]</scope>
    <source>
        <strain evidence="2 3">DSM 21319</strain>
    </source>
</reference>
<accession>A0A7W7YZB2</accession>